<dbReference type="SUPFAM" id="SSF56112">
    <property type="entry name" value="Protein kinase-like (PK-like)"/>
    <property type="match status" value="1"/>
</dbReference>
<dbReference type="PROSITE" id="PS00108">
    <property type="entry name" value="PROTEIN_KINASE_ST"/>
    <property type="match status" value="1"/>
</dbReference>
<comment type="catalytic activity">
    <reaction evidence="8">
        <text>L-seryl-[protein] + ATP = O-phospho-L-seryl-[protein] + ADP + H(+)</text>
        <dbReference type="Rhea" id="RHEA:17989"/>
        <dbReference type="Rhea" id="RHEA-COMP:9863"/>
        <dbReference type="Rhea" id="RHEA-COMP:11604"/>
        <dbReference type="ChEBI" id="CHEBI:15378"/>
        <dbReference type="ChEBI" id="CHEBI:29999"/>
        <dbReference type="ChEBI" id="CHEBI:30616"/>
        <dbReference type="ChEBI" id="CHEBI:83421"/>
        <dbReference type="ChEBI" id="CHEBI:456216"/>
        <dbReference type="EC" id="2.7.11.1"/>
    </reaction>
</comment>
<dbReference type="PANTHER" id="PTHR24356:SF400">
    <property type="entry name" value="SERINE_THREONINE-PROTEIN KINASE CBK1"/>
    <property type="match status" value="1"/>
</dbReference>
<gene>
    <name evidence="13" type="ORF">QBC42DRAFT_227665</name>
</gene>
<dbReference type="InterPro" id="IPR017441">
    <property type="entry name" value="Protein_kinase_ATP_BS"/>
</dbReference>
<comment type="catalytic activity">
    <reaction evidence="7">
        <text>L-threonyl-[protein] + ATP = O-phospho-L-threonyl-[protein] + ADP + H(+)</text>
        <dbReference type="Rhea" id="RHEA:46608"/>
        <dbReference type="Rhea" id="RHEA-COMP:11060"/>
        <dbReference type="Rhea" id="RHEA-COMP:11605"/>
        <dbReference type="ChEBI" id="CHEBI:15378"/>
        <dbReference type="ChEBI" id="CHEBI:30013"/>
        <dbReference type="ChEBI" id="CHEBI:30616"/>
        <dbReference type="ChEBI" id="CHEBI:61977"/>
        <dbReference type="ChEBI" id="CHEBI:456216"/>
        <dbReference type="EC" id="2.7.11.1"/>
    </reaction>
</comment>
<feature type="compositionally biased region" description="Polar residues" evidence="10">
    <location>
        <begin position="146"/>
        <end position="159"/>
    </location>
</feature>
<dbReference type="SMART" id="SM00220">
    <property type="entry name" value="S_TKc"/>
    <property type="match status" value="1"/>
</dbReference>
<feature type="compositionally biased region" description="Low complexity" evidence="10">
    <location>
        <begin position="57"/>
        <end position="75"/>
    </location>
</feature>
<feature type="domain" description="Protein kinase" evidence="11">
    <location>
        <begin position="263"/>
        <end position="644"/>
    </location>
</feature>
<dbReference type="GO" id="GO:0004674">
    <property type="term" value="F:protein serine/threonine kinase activity"/>
    <property type="evidence" value="ECO:0007669"/>
    <property type="project" value="UniProtKB-KW"/>
</dbReference>
<sequence>MSSAFFRAPVESTVIRRTQAKGRSPLQPQRTFQTQSPPHSVEALSFSSPPTSARSMNATTNSSSPRNSTTPKNSTGQTSMDSVPNDGNKNKDPNNSNGVSSPERRTTRRNHHHNAGYITSHLLGRHHKDRDHDQPNDPDGTRDNSPDSTLTTIQETPLDQASPGIMTIERAAAAKINLETYYQELLFSGPSAREIRSQLLEAHLLSLSRQRRHSLSDADMQAMKARFYRRETEYLREMRVLKTKSMRALRESKNCTSSVSNDYEELRILGKGSFGVVKLVREKTEKRGQAQVYAMKCIRKGDMLKTQQESHLKAERDFLVASEGSRWIIQLVASFQDLRNLYLVTEYMPGGDFLGFLIRENVLEEHVARFYVAEMILCVEAAHSLKFIHRDIKPDNFLISASGHLKISDFGLAFDGGWLHDMAYYNSQRYSLVNKLGIVVEGDEKDRSDLRSMQETMKWTSTVMTGIEKHCPKENSNNDGQVGAELLNWRNRYGNRAAARSVIGTSQYMAPEVVLGDNYDGRNLTKKNILDHKNKLNGLPIQNVSGRCKDLMNSLITEKENRLCSKRYRMKDLVMDIGRRNGGSRGNGMGNGSMSAAAMYTGGGNVPGVVTGSNPVSEARLSRDYAGRYVFPYDAEDIKAHKWFRSIPWERLHQMTPPHVPHLRSCDDTAYFDDKSISDWSDTEPEMIEVEREPPETPPGLVYDDDEWGGISPEPGHPTTPGERYQPQPQEGQVMSIRGGVLGMPPFTPVHKPRDPEEEQITMHLSPMSDTMQKWALAAISMPIDRRRLAEIEGQIGCIHGLSPWERDYLREFLAQKKKKNRRPRDKILRDKKMARIALEERRRTAFGGYEWKRIRDEDDDDDQDGNEMCGDAGCSNAGDMIMARGCDGTGCDDQQVGGGADGGVRDTTIIGMIGMGLDGEFTDGVGWMGQQQQRQRYTSPGQYYHGWQHEHHPHRNSPRPRLPPPQIVWSNHQQPPHGNQYATPHDPIPELPLPLSPPAPQHGQLQHAGGCQQRWYELHGGVPHQHHQLNCQRRKRVNGGFGELGHDVAMVRALHRGRHSLR</sequence>
<organism evidence="13 14">
    <name type="scientific">Cladorrhinum samala</name>
    <dbReference type="NCBI Taxonomy" id="585594"/>
    <lineage>
        <taxon>Eukaryota</taxon>
        <taxon>Fungi</taxon>
        <taxon>Dikarya</taxon>
        <taxon>Ascomycota</taxon>
        <taxon>Pezizomycotina</taxon>
        <taxon>Sordariomycetes</taxon>
        <taxon>Sordariomycetidae</taxon>
        <taxon>Sordariales</taxon>
        <taxon>Podosporaceae</taxon>
        <taxon>Cladorrhinum</taxon>
    </lineage>
</organism>
<keyword evidence="3" id="KW-0808">Transferase</keyword>
<dbReference type="PROSITE" id="PS50011">
    <property type="entry name" value="PROTEIN_KINASE_DOM"/>
    <property type="match status" value="1"/>
</dbReference>
<evidence type="ECO:0000256" key="1">
    <source>
        <dbReference type="ARBA" id="ARBA00012513"/>
    </source>
</evidence>
<evidence type="ECO:0000256" key="5">
    <source>
        <dbReference type="ARBA" id="ARBA00022777"/>
    </source>
</evidence>
<feature type="region of interest" description="Disordered" evidence="10">
    <location>
        <begin position="683"/>
        <end position="730"/>
    </location>
</feature>
<feature type="compositionally biased region" description="Low complexity" evidence="10">
    <location>
        <begin position="83"/>
        <end position="99"/>
    </location>
</feature>
<dbReference type="EC" id="2.7.11.1" evidence="1"/>
<reference evidence="13" key="2">
    <citation type="submission" date="2023-06" db="EMBL/GenBank/DDBJ databases">
        <authorList>
            <consortium name="Lawrence Berkeley National Laboratory"/>
            <person name="Mondo S.J."/>
            <person name="Hensen N."/>
            <person name="Bonometti L."/>
            <person name="Westerberg I."/>
            <person name="Brannstrom I.O."/>
            <person name="Guillou S."/>
            <person name="Cros-Aarteil S."/>
            <person name="Calhoun S."/>
            <person name="Haridas S."/>
            <person name="Kuo A."/>
            <person name="Pangilinan J."/>
            <person name="Riley R."/>
            <person name="Labutti K."/>
            <person name="Andreopoulos B."/>
            <person name="Lipzen A."/>
            <person name="Chen C."/>
            <person name="Yanf M."/>
            <person name="Daum C."/>
            <person name="Ng V."/>
            <person name="Clum A."/>
            <person name="Steindorff A."/>
            <person name="Ohm R."/>
            <person name="Martin F."/>
            <person name="Silar P."/>
            <person name="Natvig D."/>
            <person name="Lalanne C."/>
            <person name="Gautier V."/>
            <person name="Ament-Velasquez S.L."/>
            <person name="Kruys A."/>
            <person name="Hutchinson M.I."/>
            <person name="Powell A.J."/>
            <person name="Barry K."/>
            <person name="Miller A.N."/>
            <person name="Grigoriev I.V."/>
            <person name="Debuchy R."/>
            <person name="Gladieux P."/>
            <person name="Thoren M.H."/>
            <person name="Johannesson H."/>
        </authorList>
    </citation>
    <scope>NUCLEOTIDE SEQUENCE</scope>
    <source>
        <strain evidence="13">PSN324</strain>
    </source>
</reference>
<keyword evidence="6 9" id="KW-0067">ATP-binding</keyword>
<evidence type="ECO:0000259" key="11">
    <source>
        <dbReference type="PROSITE" id="PS50011"/>
    </source>
</evidence>
<dbReference type="InterPro" id="IPR008271">
    <property type="entry name" value="Ser/Thr_kinase_AS"/>
</dbReference>
<keyword evidence="14" id="KW-1185">Reference proteome</keyword>
<dbReference type="PANTHER" id="PTHR24356">
    <property type="entry name" value="SERINE/THREONINE-PROTEIN KINASE"/>
    <property type="match status" value="1"/>
</dbReference>
<feature type="compositionally biased region" description="Basic and acidic residues" evidence="10">
    <location>
        <begin position="130"/>
        <end position="145"/>
    </location>
</feature>
<feature type="domain" description="AGC-kinase C-terminal" evidence="12">
    <location>
        <begin position="645"/>
        <end position="713"/>
    </location>
</feature>
<dbReference type="EMBL" id="MU864994">
    <property type="protein sequence ID" value="KAK4461265.1"/>
    <property type="molecule type" value="Genomic_DNA"/>
</dbReference>
<feature type="compositionally biased region" description="Polar residues" evidence="10">
    <location>
        <begin position="26"/>
        <end position="38"/>
    </location>
</feature>
<evidence type="ECO:0000259" key="12">
    <source>
        <dbReference type="PROSITE" id="PS51285"/>
    </source>
</evidence>
<dbReference type="Proteomes" id="UP001321749">
    <property type="component" value="Unassembled WGS sequence"/>
</dbReference>
<evidence type="ECO:0000256" key="7">
    <source>
        <dbReference type="ARBA" id="ARBA00047899"/>
    </source>
</evidence>
<keyword evidence="4 9" id="KW-0547">Nucleotide-binding</keyword>
<accession>A0AAV9HME5</accession>
<dbReference type="InterPro" id="IPR000719">
    <property type="entry name" value="Prot_kinase_dom"/>
</dbReference>
<dbReference type="AlphaFoldDB" id="A0AAV9HME5"/>
<dbReference type="PROSITE" id="PS51285">
    <property type="entry name" value="AGC_KINASE_CTER"/>
    <property type="match status" value="1"/>
</dbReference>
<dbReference type="Gene3D" id="3.30.200.20">
    <property type="entry name" value="Phosphorylase Kinase, domain 1"/>
    <property type="match status" value="2"/>
</dbReference>
<dbReference type="PROSITE" id="PS00107">
    <property type="entry name" value="PROTEIN_KINASE_ATP"/>
    <property type="match status" value="1"/>
</dbReference>
<dbReference type="GO" id="GO:0005524">
    <property type="term" value="F:ATP binding"/>
    <property type="evidence" value="ECO:0007669"/>
    <property type="project" value="UniProtKB-UniRule"/>
</dbReference>
<evidence type="ECO:0000256" key="10">
    <source>
        <dbReference type="SAM" id="MobiDB-lite"/>
    </source>
</evidence>
<dbReference type="Pfam" id="PF00069">
    <property type="entry name" value="Pkinase"/>
    <property type="match status" value="1"/>
</dbReference>
<keyword evidence="5 13" id="KW-0418">Kinase</keyword>
<feature type="region of interest" description="Disordered" evidence="10">
    <location>
        <begin position="16"/>
        <end position="163"/>
    </location>
</feature>
<proteinExistence type="predicted"/>
<evidence type="ECO:0000256" key="3">
    <source>
        <dbReference type="ARBA" id="ARBA00022679"/>
    </source>
</evidence>
<evidence type="ECO:0000256" key="4">
    <source>
        <dbReference type="ARBA" id="ARBA00022741"/>
    </source>
</evidence>
<feature type="compositionally biased region" description="Polar residues" evidence="10">
    <location>
        <begin position="45"/>
        <end position="56"/>
    </location>
</feature>
<dbReference type="Gene3D" id="1.10.510.10">
    <property type="entry name" value="Transferase(Phosphotransferase) domain 1"/>
    <property type="match status" value="2"/>
</dbReference>
<dbReference type="InterPro" id="IPR000961">
    <property type="entry name" value="AGC-kinase_C"/>
</dbReference>
<evidence type="ECO:0000256" key="6">
    <source>
        <dbReference type="ARBA" id="ARBA00022840"/>
    </source>
</evidence>
<dbReference type="InterPro" id="IPR011009">
    <property type="entry name" value="Kinase-like_dom_sf"/>
</dbReference>
<dbReference type="GO" id="GO:0035556">
    <property type="term" value="P:intracellular signal transduction"/>
    <property type="evidence" value="ECO:0007669"/>
    <property type="project" value="TreeGrafter"/>
</dbReference>
<keyword evidence="2" id="KW-0723">Serine/threonine-protein kinase</keyword>
<comment type="caution">
    <text evidence="13">The sequence shown here is derived from an EMBL/GenBank/DDBJ whole genome shotgun (WGS) entry which is preliminary data.</text>
</comment>
<evidence type="ECO:0000256" key="9">
    <source>
        <dbReference type="PROSITE-ProRule" id="PRU10141"/>
    </source>
</evidence>
<evidence type="ECO:0000256" key="2">
    <source>
        <dbReference type="ARBA" id="ARBA00022527"/>
    </source>
</evidence>
<reference evidence="13" key="1">
    <citation type="journal article" date="2023" name="Mol. Phylogenet. Evol.">
        <title>Genome-scale phylogeny and comparative genomics of the fungal order Sordariales.</title>
        <authorList>
            <person name="Hensen N."/>
            <person name="Bonometti L."/>
            <person name="Westerberg I."/>
            <person name="Brannstrom I.O."/>
            <person name="Guillou S."/>
            <person name="Cros-Aarteil S."/>
            <person name="Calhoun S."/>
            <person name="Haridas S."/>
            <person name="Kuo A."/>
            <person name="Mondo S."/>
            <person name="Pangilinan J."/>
            <person name="Riley R."/>
            <person name="LaButti K."/>
            <person name="Andreopoulos B."/>
            <person name="Lipzen A."/>
            <person name="Chen C."/>
            <person name="Yan M."/>
            <person name="Daum C."/>
            <person name="Ng V."/>
            <person name="Clum A."/>
            <person name="Steindorff A."/>
            <person name="Ohm R.A."/>
            <person name="Martin F."/>
            <person name="Silar P."/>
            <person name="Natvig D.O."/>
            <person name="Lalanne C."/>
            <person name="Gautier V."/>
            <person name="Ament-Velasquez S.L."/>
            <person name="Kruys A."/>
            <person name="Hutchinson M.I."/>
            <person name="Powell A.J."/>
            <person name="Barry K."/>
            <person name="Miller A.N."/>
            <person name="Grigoriev I.V."/>
            <person name="Debuchy R."/>
            <person name="Gladieux P."/>
            <person name="Hiltunen Thoren M."/>
            <person name="Johannesson H."/>
        </authorList>
    </citation>
    <scope>NUCLEOTIDE SEQUENCE</scope>
    <source>
        <strain evidence="13">PSN324</strain>
    </source>
</reference>
<name>A0AAV9HME5_9PEZI</name>
<feature type="binding site" evidence="9">
    <location>
        <position position="300"/>
    </location>
    <ligand>
        <name>ATP</name>
        <dbReference type="ChEBI" id="CHEBI:30616"/>
    </ligand>
</feature>
<evidence type="ECO:0000313" key="13">
    <source>
        <dbReference type="EMBL" id="KAK4461265.1"/>
    </source>
</evidence>
<evidence type="ECO:0000256" key="8">
    <source>
        <dbReference type="ARBA" id="ARBA00048679"/>
    </source>
</evidence>
<evidence type="ECO:0000313" key="14">
    <source>
        <dbReference type="Proteomes" id="UP001321749"/>
    </source>
</evidence>
<feature type="region of interest" description="Disordered" evidence="10">
    <location>
        <begin position="944"/>
        <end position="983"/>
    </location>
</feature>
<protein>
    <recommendedName>
        <fullName evidence="1">non-specific serine/threonine protein kinase</fullName>
        <ecNumber evidence="1">2.7.11.1</ecNumber>
    </recommendedName>
</protein>
<dbReference type="InterPro" id="IPR050236">
    <property type="entry name" value="Ser_Thr_kinase_AGC"/>
</dbReference>
<feature type="compositionally biased region" description="Polar residues" evidence="10">
    <location>
        <begin position="969"/>
        <end position="983"/>
    </location>
</feature>